<gene>
    <name evidence="2" type="ORF">CCMP2556_LOCUS18560</name>
</gene>
<feature type="non-terminal residue" evidence="2">
    <location>
        <position position="162"/>
    </location>
</feature>
<dbReference type="Proteomes" id="UP001642484">
    <property type="component" value="Unassembled WGS sequence"/>
</dbReference>
<feature type="signal peptide" evidence="1">
    <location>
        <begin position="1"/>
        <end position="28"/>
    </location>
</feature>
<feature type="chain" id="PRO_5045945323" evidence="1">
    <location>
        <begin position="29"/>
        <end position="162"/>
    </location>
</feature>
<protein>
    <submittedName>
        <fullName evidence="2">Uncharacterized protein</fullName>
    </submittedName>
</protein>
<sequence>MAQRRRGRRGSQLLLGLVGILGAMRLMAERMEVGFAGWRMDRMGPHPPQRVTRTGSWRVPHALAAKIVEVSPEDRDVAFMERLRCLAQEALSWAWLTPRQRLVWAAAIELDAVPLQELPPWFWERQNMTLRHPGVDLLSLDGRRAVRCIDDIDIVEDAERFV</sequence>
<proteinExistence type="predicted"/>
<evidence type="ECO:0000313" key="2">
    <source>
        <dbReference type="EMBL" id="CAK9032114.1"/>
    </source>
</evidence>
<evidence type="ECO:0000313" key="3">
    <source>
        <dbReference type="Proteomes" id="UP001642484"/>
    </source>
</evidence>
<name>A0ABP0KZ50_9DINO</name>
<accession>A0ABP0KZ50</accession>
<keyword evidence="1" id="KW-0732">Signal</keyword>
<comment type="caution">
    <text evidence="2">The sequence shown here is derived from an EMBL/GenBank/DDBJ whole genome shotgun (WGS) entry which is preliminary data.</text>
</comment>
<organism evidence="2 3">
    <name type="scientific">Durusdinium trenchii</name>
    <dbReference type="NCBI Taxonomy" id="1381693"/>
    <lineage>
        <taxon>Eukaryota</taxon>
        <taxon>Sar</taxon>
        <taxon>Alveolata</taxon>
        <taxon>Dinophyceae</taxon>
        <taxon>Suessiales</taxon>
        <taxon>Symbiodiniaceae</taxon>
        <taxon>Durusdinium</taxon>
    </lineage>
</organism>
<evidence type="ECO:0000256" key="1">
    <source>
        <dbReference type="SAM" id="SignalP"/>
    </source>
</evidence>
<keyword evidence="3" id="KW-1185">Reference proteome</keyword>
<reference evidence="2 3" key="1">
    <citation type="submission" date="2024-02" db="EMBL/GenBank/DDBJ databases">
        <authorList>
            <person name="Chen Y."/>
            <person name="Shah S."/>
            <person name="Dougan E. K."/>
            <person name="Thang M."/>
            <person name="Chan C."/>
        </authorList>
    </citation>
    <scope>NUCLEOTIDE SEQUENCE [LARGE SCALE GENOMIC DNA]</scope>
</reference>
<dbReference type="EMBL" id="CAXAMN010010577">
    <property type="protein sequence ID" value="CAK9032114.1"/>
    <property type="molecule type" value="Genomic_DNA"/>
</dbReference>